<comment type="caution">
    <text evidence="2">The sequence shown here is derived from an EMBL/GenBank/DDBJ whole genome shotgun (WGS) entry which is preliminary data.</text>
</comment>
<gene>
    <name evidence="2" type="ORF">RMCC_4668</name>
</gene>
<organism evidence="2 3">
    <name type="scientific">Mycolicibacterium canariasense</name>
    <name type="common">Mycobacterium canariasense</name>
    <dbReference type="NCBI Taxonomy" id="228230"/>
    <lineage>
        <taxon>Bacteria</taxon>
        <taxon>Bacillati</taxon>
        <taxon>Actinomycetota</taxon>
        <taxon>Actinomycetes</taxon>
        <taxon>Mycobacteriales</taxon>
        <taxon>Mycobacteriaceae</taxon>
        <taxon>Mycolicibacterium</taxon>
    </lineage>
</organism>
<keyword evidence="1" id="KW-1133">Transmembrane helix</keyword>
<dbReference type="AlphaFoldDB" id="A0A100WFQ8"/>
<proteinExistence type="predicted"/>
<dbReference type="Proteomes" id="UP000069443">
    <property type="component" value="Unassembled WGS sequence"/>
</dbReference>
<feature type="transmembrane region" description="Helical" evidence="1">
    <location>
        <begin position="42"/>
        <end position="61"/>
    </location>
</feature>
<name>A0A100WFQ8_MYCCR</name>
<keyword evidence="1" id="KW-0812">Transmembrane</keyword>
<keyword evidence="3" id="KW-1185">Reference proteome</keyword>
<evidence type="ECO:0000256" key="1">
    <source>
        <dbReference type="SAM" id="Phobius"/>
    </source>
</evidence>
<protein>
    <submittedName>
        <fullName evidence="2">Uncharacterized protein</fullName>
    </submittedName>
</protein>
<dbReference type="RefSeq" id="WP_062658551.1">
    <property type="nucleotide sequence ID" value="NZ_BCSY01000076.1"/>
</dbReference>
<dbReference type="OrthoDB" id="4629615at2"/>
<dbReference type="EMBL" id="BCSY01000076">
    <property type="protein sequence ID" value="GAS97702.1"/>
    <property type="molecule type" value="Genomic_DNA"/>
</dbReference>
<feature type="transmembrane region" description="Helical" evidence="1">
    <location>
        <begin position="12"/>
        <end position="35"/>
    </location>
</feature>
<evidence type="ECO:0000313" key="3">
    <source>
        <dbReference type="Proteomes" id="UP000069443"/>
    </source>
</evidence>
<evidence type="ECO:0000313" key="2">
    <source>
        <dbReference type="EMBL" id="GAS97702.1"/>
    </source>
</evidence>
<accession>A0A100WFQ8</accession>
<reference evidence="3" key="2">
    <citation type="submission" date="2016-02" db="EMBL/GenBank/DDBJ databases">
        <title>Draft genome sequence of five rapidly growing Mycobacterium species.</title>
        <authorList>
            <person name="Katahira K."/>
            <person name="Gotou Y."/>
            <person name="Iida K."/>
            <person name="Ogura Y."/>
            <person name="Hayashi T."/>
        </authorList>
    </citation>
    <scope>NUCLEOTIDE SEQUENCE [LARGE SCALE GENOMIC DNA]</scope>
    <source>
        <strain evidence="3">JCM15298</strain>
    </source>
</reference>
<keyword evidence="1" id="KW-0472">Membrane</keyword>
<dbReference type="STRING" id="228230.RMCC_4668"/>
<reference evidence="3" key="1">
    <citation type="journal article" date="2016" name="Genome Announc.">
        <title>Draft Genome Sequences of Five Rapidly Growing Mycobacterium Species, M. thermoresistibile, M. fortuitum subsp. acetamidolyticum, M. canariasense, M. brisbanense, and M. novocastrense.</title>
        <authorList>
            <person name="Katahira K."/>
            <person name="Ogura Y."/>
            <person name="Gotoh Y."/>
            <person name="Hayashi T."/>
        </authorList>
    </citation>
    <scope>NUCLEOTIDE SEQUENCE [LARGE SCALE GENOMIC DNA]</scope>
    <source>
        <strain evidence="3">JCM15298</strain>
    </source>
</reference>
<sequence length="86" mass="9966">MTPWTVFTRYLVFQGMTFVFGIVGPIFLATFFTVARDPSMKWMYYIGLLITAADILVALGLTQNWVRAERALLETSEKQRRQRQVS</sequence>